<proteinExistence type="predicted"/>
<evidence type="ECO:0000313" key="2">
    <source>
        <dbReference type="EMBL" id="KKL61190.1"/>
    </source>
</evidence>
<sequence>SVILEIIAKEPIYLLTAKISSGVLGVGGVLLAIAALT</sequence>
<evidence type="ECO:0000256" key="1">
    <source>
        <dbReference type="SAM" id="Phobius"/>
    </source>
</evidence>
<name>A0A0F9FV20_9ZZZZ</name>
<dbReference type="EMBL" id="LAZR01028894">
    <property type="protein sequence ID" value="KKL61190.1"/>
    <property type="molecule type" value="Genomic_DNA"/>
</dbReference>
<comment type="caution">
    <text evidence="2">The sequence shown here is derived from an EMBL/GenBank/DDBJ whole genome shotgun (WGS) entry which is preliminary data.</text>
</comment>
<accession>A0A0F9FV20</accession>
<protein>
    <submittedName>
        <fullName evidence="2">Uncharacterized protein</fullName>
    </submittedName>
</protein>
<feature type="non-terminal residue" evidence="2">
    <location>
        <position position="1"/>
    </location>
</feature>
<keyword evidence="1" id="KW-1133">Transmembrane helix</keyword>
<keyword evidence="1" id="KW-0812">Transmembrane</keyword>
<dbReference type="AlphaFoldDB" id="A0A0F9FV20"/>
<feature type="transmembrane region" description="Helical" evidence="1">
    <location>
        <begin position="12"/>
        <end position="36"/>
    </location>
</feature>
<keyword evidence="1" id="KW-0472">Membrane</keyword>
<gene>
    <name evidence="2" type="ORF">LCGC14_2197830</name>
</gene>
<reference evidence="2" key="1">
    <citation type="journal article" date="2015" name="Nature">
        <title>Complex archaea that bridge the gap between prokaryotes and eukaryotes.</title>
        <authorList>
            <person name="Spang A."/>
            <person name="Saw J.H."/>
            <person name="Jorgensen S.L."/>
            <person name="Zaremba-Niedzwiedzka K."/>
            <person name="Martijn J."/>
            <person name="Lind A.E."/>
            <person name="van Eijk R."/>
            <person name="Schleper C."/>
            <person name="Guy L."/>
            <person name="Ettema T.J."/>
        </authorList>
    </citation>
    <scope>NUCLEOTIDE SEQUENCE</scope>
</reference>
<organism evidence="2">
    <name type="scientific">marine sediment metagenome</name>
    <dbReference type="NCBI Taxonomy" id="412755"/>
    <lineage>
        <taxon>unclassified sequences</taxon>
        <taxon>metagenomes</taxon>
        <taxon>ecological metagenomes</taxon>
    </lineage>
</organism>